<evidence type="ECO:0000313" key="3">
    <source>
        <dbReference type="EMBL" id="MFC7203938.1"/>
    </source>
</evidence>
<dbReference type="Pfam" id="PF03168">
    <property type="entry name" value="LEA_2"/>
    <property type="match status" value="2"/>
</dbReference>
<dbReference type="InterPro" id="IPR013783">
    <property type="entry name" value="Ig-like_fold"/>
</dbReference>
<dbReference type="Gene3D" id="2.60.40.10">
    <property type="entry name" value="Immunoglobulins"/>
    <property type="match status" value="2"/>
</dbReference>
<evidence type="ECO:0000259" key="2">
    <source>
        <dbReference type="SMART" id="SM00769"/>
    </source>
</evidence>
<feature type="domain" description="Water stress and hypersensitive response" evidence="2">
    <location>
        <begin position="40"/>
        <end position="158"/>
    </location>
</feature>
<dbReference type="EMBL" id="JBHTAA010000005">
    <property type="protein sequence ID" value="MFC7203938.1"/>
    <property type="molecule type" value="Genomic_DNA"/>
</dbReference>
<evidence type="ECO:0000313" key="4">
    <source>
        <dbReference type="Proteomes" id="UP001596481"/>
    </source>
</evidence>
<dbReference type="SUPFAM" id="SSF117070">
    <property type="entry name" value="LEA14-like"/>
    <property type="match status" value="2"/>
</dbReference>
<feature type="region of interest" description="Disordered" evidence="1">
    <location>
        <begin position="313"/>
        <end position="404"/>
    </location>
</feature>
<dbReference type="SMART" id="SM00769">
    <property type="entry name" value="WHy"/>
    <property type="match status" value="2"/>
</dbReference>
<accession>A0ABD5ZFE6</accession>
<proteinExistence type="predicted"/>
<evidence type="ECO:0000256" key="1">
    <source>
        <dbReference type="SAM" id="MobiDB-lite"/>
    </source>
</evidence>
<keyword evidence="4" id="KW-1185">Reference proteome</keyword>
<dbReference type="AlphaFoldDB" id="A0ABD5ZFE6"/>
<dbReference type="Proteomes" id="UP001596481">
    <property type="component" value="Unassembled WGS sequence"/>
</dbReference>
<feature type="domain" description="Water stress and hypersensitive response" evidence="2">
    <location>
        <begin position="187"/>
        <end position="305"/>
    </location>
</feature>
<organism evidence="3 4">
    <name type="scientific">Haloferax namakaokahaiae</name>
    <dbReference type="NCBI Taxonomy" id="1748331"/>
    <lineage>
        <taxon>Archaea</taxon>
        <taxon>Methanobacteriati</taxon>
        <taxon>Methanobacteriota</taxon>
        <taxon>Stenosarchaea group</taxon>
        <taxon>Halobacteria</taxon>
        <taxon>Halobacteriales</taxon>
        <taxon>Haloferacaceae</taxon>
        <taxon>Haloferax</taxon>
    </lineage>
</organism>
<gene>
    <name evidence="3" type="ORF">ACFQJC_10455</name>
</gene>
<reference evidence="3 4" key="1">
    <citation type="journal article" date="2019" name="Int. J. Syst. Evol. Microbiol.">
        <title>The Global Catalogue of Microorganisms (GCM) 10K type strain sequencing project: providing services to taxonomists for standard genome sequencing and annotation.</title>
        <authorList>
            <consortium name="The Broad Institute Genomics Platform"/>
            <consortium name="The Broad Institute Genome Sequencing Center for Infectious Disease"/>
            <person name="Wu L."/>
            <person name="Ma J."/>
        </authorList>
    </citation>
    <scope>NUCLEOTIDE SEQUENCE [LARGE SCALE GENOMIC DNA]</scope>
    <source>
        <strain evidence="3 4">DSM 29988</strain>
    </source>
</reference>
<sequence>MSFVSALFGSRTRIAVVALLFVGGAVGGAYATGIIGAPSVENVENQFAGVNDTQTVIETDIVVNNPNPISANLSGLSVDYTVTMNDIEMANGAKEGVALDSGNATIPLRTTLDNERIPKWWVSHIQNGEHTSLGVDATVNSSTLGRSFEAPEISRSIDTDLLSAFNSTETREVNADSAVISDPVLYINETSAEWGNTTSERTELELTFVVHNPKSYPVAISELGYNISMNDVKVGNGTTGESYVIPAHTTKTITATTHIENENLDEWWVTHLERNQQTDLRIDFYAKIDAAGTTLRIPLDALTYEKSFETDIFGNKAATGGPSDTSSSDTETTASDTTTTSESGDSTEATTSADETTESSTTTTATTATTTTTESTTTTATTTTTTTTTTTESPTTTDDDDGLL</sequence>
<protein>
    <submittedName>
        <fullName evidence="3">LEA type 2 family protein</fullName>
    </submittedName>
</protein>
<comment type="caution">
    <text evidence="3">The sequence shown here is derived from an EMBL/GenBank/DDBJ whole genome shotgun (WGS) entry which is preliminary data.</text>
</comment>
<dbReference type="InterPro" id="IPR004864">
    <property type="entry name" value="LEA_2"/>
</dbReference>
<dbReference type="InterPro" id="IPR013990">
    <property type="entry name" value="WHy-dom"/>
</dbReference>
<dbReference type="RefSeq" id="WP_390223271.1">
    <property type="nucleotide sequence ID" value="NZ_JBHTAA010000005.1"/>
</dbReference>
<feature type="compositionally biased region" description="Low complexity" evidence="1">
    <location>
        <begin position="317"/>
        <end position="396"/>
    </location>
</feature>
<name>A0ABD5ZFE6_9EURY</name>